<dbReference type="OrthoDB" id="3918601at2759"/>
<feature type="transmembrane region" description="Helical" evidence="2">
    <location>
        <begin position="20"/>
        <end position="46"/>
    </location>
</feature>
<dbReference type="Pfam" id="PF20684">
    <property type="entry name" value="Fung_rhodopsin"/>
    <property type="match status" value="1"/>
</dbReference>
<keyword evidence="5" id="KW-1185">Reference proteome</keyword>
<dbReference type="PANTHER" id="PTHR38794:SF3">
    <property type="entry name" value="INTEGRAL MEMBRANE PROTEIN"/>
    <property type="match status" value="1"/>
</dbReference>
<protein>
    <recommendedName>
        <fullName evidence="3">Rhodopsin domain-containing protein</fullName>
    </recommendedName>
</protein>
<feature type="transmembrane region" description="Helical" evidence="2">
    <location>
        <begin position="213"/>
        <end position="234"/>
    </location>
</feature>
<name>A0A5N7D925_9EURO</name>
<evidence type="ECO:0000313" key="4">
    <source>
        <dbReference type="EMBL" id="KAE8402936.1"/>
    </source>
</evidence>
<dbReference type="InterPro" id="IPR049326">
    <property type="entry name" value="Rhodopsin_dom_fungi"/>
</dbReference>
<gene>
    <name evidence="4" type="ORF">BDV37DRAFT_284263</name>
</gene>
<feature type="region of interest" description="Disordered" evidence="1">
    <location>
        <begin position="303"/>
        <end position="324"/>
    </location>
</feature>
<dbReference type="AlphaFoldDB" id="A0A5N7D925"/>
<feature type="domain" description="Rhodopsin" evidence="3">
    <location>
        <begin position="43"/>
        <end position="276"/>
    </location>
</feature>
<feature type="transmembrane region" description="Helical" evidence="2">
    <location>
        <begin position="131"/>
        <end position="156"/>
    </location>
</feature>
<evidence type="ECO:0000259" key="3">
    <source>
        <dbReference type="Pfam" id="PF20684"/>
    </source>
</evidence>
<sequence>MPADATEILPPLLPVSPEDYGAWVITVSTILLIVTALATTVTLISRVRILHSLSWSDIFLIAAMVFFIPQTTCVNIASSNGIGKHRKILSDVMFESYSNFLYASQILSVVVLACSKASVALLLISIKPFSVALLACKMLLGLIGAWTIAFTIALAVECAQTQVWDLNLGRRMNEEALYTGLAVSHILLDIGLVVLPMTLMWKVQMSQWKCFQICALFGLRVLVPVLTIPYIMSLRPVFHSTPLDQSWHILMPTIWLQLIQSASILCTCIPSLKRALAELQTGMMAGTVSEFFELSVSGAHSTIEGSTSKSGRQSANGAGHSGLNSGNLKGLCHGEHRRMIEPSESMRDLREGSIVQTSEYDVRWELVVQLVCVQGYLIDTYQVYAGERNGECDASKEFIGVWVAAGGA</sequence>
<dbReference type="RefSeq" id="XP_031940255.1">
    <property type="nucleotide sequence ID" value="XM_032087465.1"/>
</dbReference>
<dbReference type="EMBL" id="ML736782">
    <property type="protein sequence ID" value="KAE8402936.1"/>
    <property type="molecule type" value="Genomic_DNA"/>
</dbReference>
<dbReference type="Proteomes" id="UP000325579">
    <property type="component" value="Unassembled WGS sequence"/>
</dbReference>
<feature type="transmembrane region" description="Helical" evidence="2">
    <location>
        <begin position="102"/>
        <end position="124"/>
    </location>
</feature>
<accession>A0A5N7D925</accession>
<evidence type="ECO:0000256" key="1">
    <source>
        <dbReference type="SAM" id="MobiDB-lite"/>
    </source>
</evidence>
<evidence type="ECO:0000313" key="5">
    <source>
        <dbReference type="Proteomes" id="UP000325579"/>
    </source>
</evidence>
<keyword evidence="2" id="KW-0812">Transmembrane</keyword>
<organism evidence="4 5">
    <name type="scientific">Aspergillus pseudonomiae</name>
    <dbReference type="NCBI Taxonomy" id="1506151"/>
    <lineage>
        <taxon>Eukaryota</taxon>
        <taxon>Fungi</taxon>
        <taxon>Dikarya</taxon>
        <taxon>Ascomycota</taxon>
        <taxon>Pezizomycotina</taxon>
        <taxon>Eurotiomycetes</taxon>
        <taxon>Eurotiomycetidae</taxon>
        <taxon>Eurotiales</taxon>
        <taxon>Aspergillaceae</taxon>
        <taxon>Aspergillus</taxon>
        <taxon>Aspergillus subgen. Circumdati</taxon>
    </lineage>
</organism>
<feature type="transmembrane region" description="Helical" evidence="2">
    <location>
        <begin position="176"/>
        <end position="201"/>
    </location>
</feature>
<reference evidence="4 5" key="1">
    <citation type="submission" date="2019-04" db="EMBL/GenBank/DDBJ databases">
        <authorList>
            <consortium name="DOE Joint Genome Institute"/>
            <person name="Mondo S."/>
            <person name="Kjaerbolling I."/>
            <person name="Vesth T."/>
            <person name="Frisvad J.C."/>
            <person name="Nybo J.L."/>
            <person name="Theobald S."/>
            <person name="Kildgaard S."/>
            <person name="Isbrandt T."/>
            <person name="Kuo A."/>
            <person name="Sato A."/>
            <person name="Lyhne E.K."/>
            <person name="Kogle M.E."/>
            <person name="Wiebenga A."/>
            <person name="Kun R.S."/>
            <person name="Lubbers R.J."/>
            <person name="Makela M.R."/>
            <person name="Barry K."/>
            <person name="Chovatia M."/>
            <person name="Clum A."/>
            <person name="Daum C."/>
            <person name="Haridas S."/>
            <person name="He G."/>
            <person name="LaButti K."/>
            <person name="Lipzen A."/>
            <person name="Riley R."/>
            <person name="Salamov A."/>
            <person name="Simmons B.A."/>
            <person name="Magnuson J.K."/>
            <person name="Henrissat B."/>
            <person name="Mortensen U.H."/>
            <person name="Larsen T.O."/>
            <person name="Devries R.P."/>
            <person name="Grigoriev I.V."/>
            <person name="Machida M."/>
            <person name="Baker S.E."/>
            <person name="Andersen M.R."/>
            <person name="Cantor M.N."/>
            <person name="Hua S.X."/>
        </authorList>
    </citation>
    <scope>NUCLEOTIDE SEQUENCE [LARGE SCALE GENOMIC DNA]</scope>
    <source>
        <strain evidence="4 5">CBS 119388</strain>
    </source>
</reference>
<dbReference type="PANTHER" id="PTHR38794">
    <property type="entry name" value="INTEGRAL MEMBRANE PROTEIN"/>
    <property type="match status" value="1"/>
</dbReference>
<dbReference type="GeneID" id="43672156"/>
<keyword evidence="2" id="KW-0472">Membrane</keyword>
<feature type="transmembrane region" description="Helical" evidence="2">
    <location>
        <begin position="254"/>
        <end position="272"/>
    </location>
</feature>
<keyword evidence="2" id="KW-1133">Transmembrane helix</keyword>
<proteinExistence type="predicted"/>
<evidence type="ECO:0000256" key="2">
    <source>
        <dbReference type="SAM" id="Phobius"/>
    </source>
</evidence>